<accession>A0A4R4TH01</accession>
<feature type="region of interest" description="Disordered" evidence="2">
    <location>
        <begin position="1"/>
        <end position="29"/>
    </location>
</feature>
<dbReference type="Proteomes" id="UP000295345">
    <property type="component" value="Unassembled WGS sequence"/>
</dbReference>
<keyword evidence="1" id="KW-0620">Polyamine biosynthesis</keyword>
<name>A0A4R4TH01_9ACTN</name>
<evidence type="ECO:0000313" key="4">
    <source>
        <dbReference type="Proteomes" id="UP000295345"/>
    </source>
</evidence>
<dbReference type="OrthoDB" id="8221452at2"/>
<dbReference type="CDD" id="cd02440">
    <property type="entry name" value="AdoMet_MTases"/>
    <property type="match status" value="1"/>
</dbReference>
<evidence type="ECO:0000256" key="1">
    <source>
        <dbReference type="ARBA" id="ARBA00023115"/>
    </source>
</evidence>
<proteinExistence type="predicted"/>
<organism evidence="3 4">
    <name type="scientific">Streptomyces hainanensis</name>
    <dbReference type="NCBI Taxonomy" id="402648"/>
    <lineage>
        <taxon>Bacteria</taxon>
        <taxon>Bacillati</taxon>
        <taxon>Actinomycetota</taxon>
        <taxon>Actinomycetes</taxon>
        <taxon>Kitasatosporales</taxon>
        <taxon>Streptomycetaceae</taxon>
        <taxon>Streptomyces</taxon>
    </lineage>
</organism>
<evidence type="ECO:0000313" key="3">
    <source>
        <dbReference type="EMBL" id="TDC77038.1"/>
    </source>
</evidence>
<feature type="compositionally biased region" description="Pro residues" evidence="2">
    <location>
        <begin position="278"/>
        <end position="288"/>
    </location>
</feature>
<sequence length="288" mass="30551">MAKERRRRGGATSQRVREDVGGGLAELVPDPDRPRAWQLLLDGAPQSHVDLDEPTRLSFEYQRRLGHAVDLVAPPGRPIHAVHLGGGGLTLARYVAATRPRSSQQAAEPDAALTALVRRELPLPDTARIRVRAVDARALLDRLPEGWADLVIADVFQGARTPAHCASAEFLDLARRVLRPGGWYAANIADGPPLGHLRAQAATALDRFAGACLAAEPAVLRGRRFGNGVLLAADDPLPVAELTRRCAADPRPARVVTGRELLDFTGGAPTVTDATAVPSPPPPAGAFG</sequence>
<dbReference type="PANTHER" id="PTHR43317:SF1">
    <property type="entry name" value="THERMOSPERMINE SYNTHASE ACAULIS5"/>
    <property type="match status" value="1"/>
</dbReference>
<dbReference type="InterPro" id="IPR029063">
    <property type="entry name" value="SAM-dependent_MTases_sf"/>
</dbReference>
<protein>
    <submittedName>
        <fullName evidence="3">Spermine synthase</fullName>
    </submittedName>
</protein>
<comment type="caution">
    <text evidence="3">The sequence shown here is derived from an EMBL/GenBank/DDBJ whole genome shotgun (WGS) entry which is preliminary data.</text>
</comment>
<dbReference type="EMBL" id="SMKI01000063">
    <property type="protein sequence ID" value="TDC77038.1"/>
    <property type="molecule type" value="Genomic_DNA"/>
</dbReference>
<dbReference type="GO" id="GO:0006596">
    <property type="term" value="P:polyamine biosynthetic process"/>
    <property type="evidence" value="ECO:0007669"/>
    <property type="project" value="UniProtKB-KW"/>
</dbReference>
<dbReference type="Gene3D" id="3.40.50.150">
    <property type="entry name" value="Vaccinia Virus protein VP39"/>
    <property type="match status" value="1"/>
</dbReference>
<dbReference type="PANTHER" id="PTHR43317">
    <property type="entry name" value="THERMOSPERMINE SYNTHASE ACAULIS5"/>
    <property type="match status" value="1"/>
</dbReference>
<feature type="region of interest" description="Disordered" evidence="2">
    <location>
        <begin position="267"/>
        <end position="288"/>
    </location>
</feature>
<gene>
    <name evidence="3" type="ORF">E1283_08405</name>
</gene>
<dbReference type="SUPFAM" id="SSF53335">
    <property type="entry name" value="S-adenosyl-L-methionine-dependent methyltransferases"/>
    <property type="match status" value="1"/>
</dbReference>
<dbReference type="RefSeq" id="WP_132817285.1">
    <property type="nucleotide sequence ID" value="NZ_SMKI01000063.1"/>
</dbReference>
<keyword evidence="4" id="KW-1185">Reference proteome</keyword>
<dbReference type="NCBIfam" id="NF037959">
    <property type="entry name" value="MFS_SpdSyn"/>
    <property type="match status" value="1"/>
</dbReference>
<dbReference type="AlphaFoldDB" id="A0A4R4TH01"/>
<reference evidence="3 4" key="1">
    <citation type="submission" date="2019-03" db="EMBL/GenBank/DDBJ databases">
        <title>Draft genome sequences of novel Actinobacteria.</title>
        <authorList>
            <person name="Sahin N."/>
            <person name="Ay H."/>
            <person name="Saygin H."/>
        </authorList>
    </citation>
    <scope>NUCLEOTIDE SEQUENCE [LARGE SCALE GENOMIC DNA]</scope>
    <source>
        <strain evidence="3 4">DSM 41900</strain>
    </source>
</reference>
<evidence type="ECO:0000256" key="2">
    <source>
        <dbReference type="SAM" id="MobiDB-lite"/>
    </source>
</evidence>